<feature type="region of interest" description="Disordered" evidence="12">
    <location>
        <begin position="1"/>
        <end position="30"/>
    </location>
</feature>
<sequence>MDIERRDMNSDQPKRLRRNAGGKRPRNRAPISAHIALDDQLRGNVGVLSDDLAADLFQSSGSTDQDGNEIRYIAISPFLPGYSVVEDLNWTIIPVRQQSRDRAYNISIPHSTVIFPYSMDSLQPFIQALGKLDPTRSIHAQRAIEIKVLDVVPLHLDTIYVTVERNLLRNHDDIQNRFGGGFTSSLHGPNGLWAKAGKSIETKRYSKKAAAETEERLTAAVREMLGVLKVVHAGDVLPLPLPPHPITYAKPPPAHISFCEPVSQGLLMPTTKIVLIQARPHGSRAQRSLPPGPGLLKQVAEDEADDTSNEQFYSAAEDKPVESSTEMEGASTADESETEGSGGNMSDTSDDSLEDMISLTAPELPQPGSGVISAVTAATPRAGGRRADGIHTPGSVASNFTSATLRPGRSGSGRVFKAETLLRSISNEFLHPKPREDDDTEAFIFVDISVLAKIGCFSGDWVRIEASEEPQTNIIASIKPGSFAEQEDETGEWRAVKIYGLLGLPSAKPRYSINQSQDRRPSVSQRPPLRLTPSVFVPPPLLNNLENPKYIRISPMSFSAVSGGSKPGILHQMKASAVRSPPLAKEVTLLKVSTPLSMDRILQPALFAGLKQYFESKRRILKSGDLVGISVDEELGRAVFTGTAAGDGSVQDEDITTRLGQVVEPDYAGMRKVGVAWFRVGQVIPTSPDTEDDAWEDQWGGVAVIDPATTRMVQAGSDVSRIPGTMNNGWEYWFGTKSAPRTAGESQSPHGLITELPHSFVPPLQQRIRDLMSVATSPRAIQLGMKPVVILLRSQQRHIGKATIATRACSDIGLHTFPIDAYDILTEGGANGGDVKTEAYLKARAERAFNCGSNCTAILIKHIEVLTADRIVSAMTDIVADARVVIATTTDVEEIPEGIRSMFTHEFEMTAPEEKEREGILHNAVFERGIKTSPDVDLGSVALKTAALVAGDLVDVVERASAVRAARLEKLADAASKQHKGSRVSIRDILISGGDAARGVTKADFDFAVEAARKNFADSIGAPKIPNVSWDDVGGLTNVKDALVETIQLPLERPELFAKGMKKRSGILFYGPPGTGKTLLAKAIATEFSLNFFSVKGPELLNMYIGESEANVRRVFQRARDARPCVVFFDELDSVAPKRGNQGDSGGVMDRIVSQLLAELDGMNGGEENSGGVFVIGATNRPDLLDTALLRPGRFDKMLYLGVSDTHDKQATILEALTRKFTLDPGLSLKRVAERLPLTYTGADLYALCSDSMLKAITRKATAVDEKIRQLPGDPVSTAYFFDHLATPDDVAVMVTEDDFVEAQGELVPSVRYVTTKSCAKSDTLTPCSAKELEHFERIRRSFESVDKKPDSGGVPNGQPPPQTIGDALEALKFGDQLDGPIGGPFINGDHPSTVKGKAKQGQSAMRNASGHSVSSKGKWKMKNKPIAISNGDSDSSLDRPSLGSRDDGRPSRGYDDVGENDDATEDGMVNGDEDYVVRTDHLSGRTNRGTTH</sequence>
<dbReference type="Pfam" id="PF23315">
    <property type="entry name" value="PEX6_4th"/>
    <property type="match status" value="1"/>
</dbReference>
<evidence type="ECO:0000256" key="3">
    <source>
        <dbReference type="ARBA" id="ARBA00022741"/>
    </source>
</evidence>
<comment type="catalytic activity">
    <reaction evidence="10">
        <text>ATP + H2O = ADP + phosphate + H(+)</text>
        <dbReference type="Rhea" id="RHEA:13065"/>
        <dbReference type="ChEBI" id="CHEBI:15377"/>
        <dbReference type="ChEBI" id="CHEBI:15378"/>
        <dbReference type="ChEBI" id="CHEBI:30616"/>
        <dbReference type="ChEBI" id="CHEBI:43474"/>
        <dbReference type="ChEBI" id="CHEBI:456216"/>
    </reaction>
    <physiologicalReaction direction="left-to-right" evidence="10">
        <dbReference type="Rhea" id="RHEA:13066"/>
    </physiologicalReaction>
</comment>
<dbReference type="InterPro" id="IPR047533">
    <property type="entry name" value="RecA-like_PEX6_r2"/>
</dbReference>
<evidence type="ECO:0000256" key="2">
    <source>
        <dbReference type="ARBA" id="ARBA00022593"/>
    </source>
</evidence>
<dbReference type="InterPro" id="IPR003959">
    <property type="entry name" value="ATPase_AAA_core"/>
</dbReference>
<dbReference type="GO" id="GO:0005524">
    <property type="term" value="F:ATP binding"/>
    <property type="evidence" value="ECO:0007669"/>
    <property type="project" value="UniProtKB-KW"/>
</dbReference>
<keyword evidence="3" id="KW-0547">Nucleotide-binding</keyword>
<dbReference type="InterPro" id="IPR003960">
    <property type="entry name" value="ATPase_AAA_CS"/>
</dbReference>
<dbReference type="FunFam" id="1.10.8.60:FF:000108">
    <property type="entry name" value="Peroxisomal biogenesis factor 6"/>
    <property type="match status" value="1"/>
</dbReference>
<organism evidence="14 15">
    <name type="scientific">Aspergillus tanneri</name>
    <dbReference type="NCBI Taxonomy" id="1220188"/>
    <lineage>
        <taxon>Eukaryota</taxon>
        <taxon>Fungi</taxon>
        <taxon>Dikarya</taxon>
        <taxon>Ascomycota</taxon>
        <taxon>Pezizomycotina</taxon>
        <taxon>Eurotiomycetes</taxon>
        <taxon>Eurotiomycetidae</taxon>
        <taxon>Eurotiales</taxon>
        <taxon>Aspergillaceae</taxon>
        <taxon>Aspergillus</taxon>
        <taxon>Aspergillus subgen. Circumdati</taxon>
    </lineage>
</organism>
<dbReference type="EMBL" id="SOSA01000043">
    <property type="protein sequence ID" value="THC98458.1"/>
    <property type="molecule type" value="Genomic_DNA"/>
</dbReference>
<comment type="caution">
    <text evidence="14">The sequence shown here is derived from an EMBL/GenBank/DDBJ whole genome shotgun (WGS) entry which is preliminary data.</text>
</comment>
<feature type="region of interest" description="Disordered" evidence="12">
    <location>
        <begin position="510"/>
        <end position="529"/>
    </location>
</feature>
<evidence type="ECO:0000256" key="10">
    <source>
        <dbReference type="ARBA" id="ARBA00048778"/>
    </source>
</evidence>
<dbReference type="Gene3D" id="1.10.8.60">
    <property type="match status" value="2"/>
</dbReference>
<dbReference type="GO" id="GO:0005778">
    <property type="term" value="C:peroxisomal membrane"/>
    <property type="evidence" value="ECO:0007669"/>
    <property type="project" value="UniProtKB-SubCell"/>
</dbReference>
<evidence type="ECO:0000259" key="13">
    <source>
        <dbReference type="SMART" id="SM00382"/>
    </source>
</evidence>
<dbReference type="PROSITE" id="PS00674">
    <property type="entry name" value="AAA"/>
    <property type="match status" value="1"/>
</dbReference>
<evidence type="ECO:0000256" key="11">
    <source>
        <dbReference type="ARBA" id="ARBA00062700"/>
    </source>
</evidence>
<keyword evidence="6" id="KW-0472">Membrane</keyword>
<proteinExistence type="inferred from homology"/>
<dbReference type="Gene3D" id="3.40.50.300">
    <property type="entry name" value="P-loop containing nucleotide triphosphate hydrolases"/>
    <property type="match status" value="2"/>
</dbReference>
<dbReference type="FunFam" id="3.40.50.300:FF:000109">
    <property type="entry name" value="Peroxisomal biogenesis factor 6"/>
    <property type="match status" value="1"/>
</dbReference>
<dbReference type="VEuPathDB" id="FungiDB:EYZ11_002043"/>
<dbReference type="GO" id="GO:0016558">
    <property type="term" value="P:protein import into peroxisome matrix"/>
    <property type="evidence" value="ECO:0007669"/>
    <property type="project" value="TreeGrafter"/>
</dbReference>
<evidence type="ECO:0000313" key="14">
    <source>
        <dbReference type="EMBL" id="THC98458.1"/>
    </source>
</evidence>
<accession>A0A4S3JTE9</accession>
<evidence type="ECO:0000256" key="8">
    <source>
        <dbReference type="ARBA" id="ARBA00034811"/>
    </source>
</evidence>
<dbReference type="InterPro" id="IPR003593">
    <property type="entry name" value="AAA+_ATPase"/>
</dbReference>
<dbReference type="Pfam" id="PF00004">
    <property type="entry name" value="AAA"/>
    <property type="match status" value="1"/>
</dbReference>
<keyword evidence="15" id="KW-1185">Reference proteome</keyword>
<dbReference type="PANTHER" id="PTHR23077">
    <property type="entry name" value="AAA-FAMILY ATPASE"/>
    <property type="match status" value="1"/>
</dbReference>
<feature type="compositionally biased region" description="Polar residues" evidence="12">
    <location>
        <begin position="1401"/>
        <end position="1416"/>
    </location>
</feature>
<reference evidence="14 15" key="1">
    <citation type="submission" date="2019-03" db="EMBL/GenBank/DDBJ databases">
        <title>The genome sequence of a newly discovered highly antifungal drug resistant Aspergillus species, Aspergillus tanneri NIH 1004.</title>
        <authorList>
            <person name="Mounaud S."/>
            <person name="Singh I."/>
            <person name="Joardar V."/>
            <person name="Pakala S."/>
            <person name="Pakala S."/>
            <person name="Venepally P."/>
            <person name="Hoover J."/>
            <person name="Nierman W."/>
            <person name="Chung J."/>
            <person name="Losada L."/>
        </authorList>
    </citation>
    <scope>NUCLEOTIDE SEQUENCE [LARGE SCALE GENOMIC DNA]</scope>
    <source>
        <strain evidence="14 15">NIH1004</strain>
    </source>
</reference>
<protein>
    <recommendedName>
        <fullName evidence="8">Peroxisomal ATPase PEX6</fullName>
    </recommendedName>
    <alternativeName>
        <fullName evidence="9">Peroxin-6</fullName>
    </alternativeName>
</protein>
<evidence type="ECO:0000256" key="7">
    <source>
        <dbReference type="ARBA" id="ARBA00034691"/>
    </source>
</evidence>
<evidence type="ECO:0000256" key="5">
    <source>
        <dbReference type="ARBA" id="ARBA00022840"/>
    </source>
</evidence>
<feature type="region of interest" description="Disordered" evidence="12">
    <location>
        <begin position="1344"/>
        <end position="1366"/>
    </location>
</feature>
<feature type="compositionally biased region" description="Basic residues" evidence="12">
    <location>
        <begin position="15"/>
        <end position="27"/>
    </location>
</feature>
<dbReference type="SMART" id="SM00382">
    <property type="entry name" value="AAA"/>
    <property type="match status" value="1"/>
</dbReference>
<keyword evidence="5" id="KW-0067">ATP-binding</keyword>
<evidence type="ECO:0000313" key="15">
    <source>
        <dbReference type="Proteomes" id="UP000308092"/>
    </source>
</evidence>
<evidence type="ECO:0000256" key="9">
    <source>
        <dbReference type="ARBA" id="ARBA00034920"/>
    </source>
</evidence>
<feature type="compositionally biased region" description="Acidic residues" evidence="12">
    <location>
        <begin position="1457"/>
        <end position="1466"/>
    </location>
</feature>
<feature type="compositionally biased region" description="Basic and acidic residues" evidence="12">
    <location>
        <begin position="1"/>
        <end position="14"/>
    </location>
</feature>
<comment type="subcellular location">
    <subcellularLocation>
        <location evidence="7">Peroxisome membrane</location>
        <topology evidence="7">Peripheral membrane protein</topology>
        <orientation evidence="7">Cytoplasmic side</orientation>
    </subcellularLocation>
</comment>
<feature type="region of interest" description="Disordered" evidence="12">
    <location>
        <begin position="282"/>
        <end position="352"/>
    </location>
</feature>
<evidence type="ECO:0000256" key="6">
    <source>
        <dbReference type="ARBA" id="ARBA00023136"/>
    </source>
</evidence>
<keyword evidence="2" id="KW-0962">Peroxisome biogenesis</keyword>
<dbReference type="SUPFAM" id="SSF52540">
    <property type="entry name" value="P-loop containing nucleoside triphosphate hydrolases"/>
    <property type="match status" value="2"/>
</dbReference>
<evidence type="ECO:0000256" key="12">
    <source>
        <dbReference type="SAM" id="MobiDB-lite"/>
    </source>
</evidence>
<dbReference type="FunFam" id="1.10.8.60:FF:000039">
    <property type="entry name" value="peroxisome biogenesis factor 6"/>
    <property type="match status" value="1"/>
</dbReference>
<dbReference type="Proteomes" id="UP000308092">
    <property type="component" value="Unassembled WGS sequence"/>
</dbReference>
<name>A0A4S3JTE9_9EURO</name>
<dbReference type="GO" id="GO:0005829">
    <property type="term" value="C:cytosol"/>
    <property type="evidence" value="ECO:0007669"/>
    <property type="project" value="TreeGrafter"/>
</dbReference>
<dbReference type="InterPro" id="IPR027417">
    <property type="entry name" value="P-loop_NTPase"/>
</dbReference>
<dbReference type="CDD" id="cd19527">
    <property type="entry name" value="RecA-like_PEX6_r2"/>
    <property type="match status" value="1"/>
</dbReference>
<feature type="region of interest" description="Disordered" evidence="12">
    <location>
        <begin position="1379"/>
        <end position="1493"/>
    </location>
</feature>
<evidence type="ECO:0000256" key="4">
    <source>
        <dbReference type="ARBA" id="ARBA00022801"/>
    </source>
</evidence>
<feature type="domain" description="AAA+ ATPase" evidence="13">
    <location>
        <begin position="1063"/>
        <end position="1205"/>
    </location>
</feature>
<keyword evidence="4" id="KW-0378">Hydrolase</keyword>
<dbReference type="InterPro" id="IPR050168">
    <property type="entry name" value="AAA_ATPase_domain"/>
</dbReference>
<evidence type="ECO:0000256" key="1">
    <source>
        <dbReference type="ARBA" id="ARBA00006914"/>
    </source>
</evidence>
<dbReference type="PANTHER" id="PTHR23077:SF9">
    <property type="entry name" value="PEROXISOMAL ATPASE PEX6"/>
    <property type="match status" value="1"/>
</dbReference>
<dbReference type="STRING" id="1220188.A0A4S3JTE9"/>
<comment type="subunit">
    <text evidence="11">Interacts with PEX1; forming the PEX1-PEX6 AAA ATPase complex, which is composed of a heterohexamer formed by a trimer of PEX1-PEX6 dimers.</text>
</comment>
<dbReference type="Pfam" id="PF23120">
    <property type="entry name" value="PEX6_N"/>
    <property type="match status" value="1"/>
</dbReference>
<dbReference type="InterPro" id="IPR056995">
    <property type="entry name" value="PEX6_4th_dom"/>
</dbReference>
<dbReference type="GO" id="GO:0016887">
    <property type="term" value="F:ATP hydrolysis activity"/>
    <property type="evidence" value="ECO:0007669"/>
    <property type="project" value="InterPro"/>
</dbReference>
<feature type="compositionally biased region" description="Basic and acidic residues" evidence="12">
    <location>
        <begin position="1445"/>
        <end position="1456"/>
    </location>
</feature>
<comment type="similarity">
    <text evidence="1">Belongs to the AAA ATPase family.</text>
</comment>
<gene>
    <name evidence="14" type="ORF">EYZ11_002043</name>
</gene>